<protein>
    <recommendedName>
        <fullName evidence="9">Lipoprotein signal peptidase</fullName>
        <ecNumber evidence="9">3.4.23.36</ecNumber>
    </recommendedName>
    <alternativeName>
        <fullName evidence="9">Prolipoprotein signal peptidase</fullName>
    </alternativeName>
    <alternativeName>
        <fullName evidence="9">Signal peptidase II</fullName>
        <shortName evidence="9">SPase II</shortName>
    </alternativeName>
</protein>
<evidence type="ECO:0000256" key="9">
    <source>
        <dbReference type="HAMAP-Rule" id="MF_00161"/>
    </source>
</evidence>
<comment type="caution">
    <text evidence="11">The sequence shown here is derived from an EMBL/GenBank/DDBJ whole genome shotgun (WGS) entry which is preliminary data.</text>
</comment>
<accession>A0ABW3FF11</accession>
<evidence type="ECO:0000313" key="11">
    <source>
        <dbReference type="EMBL" id="MFD0917072.1"/>
    </source>
</evidence>
<dbReference type="PANTHER" id="PTHR33695:SF1">
    <property type="entry name" value="LIPOPROTEIN SIGNAL PEPTIDASE"/>
    <property type="match status" value="1"/>
</dbReference>
<comment type="pathway">
    <text evidence="9">Protein modification; lipoprotein biosynthesis (signal peptide cleavage).</text>
</comment>
<dbReference type="PANTHER" id="PTHR33695">
    <property type="entry name" value="LIPOPROTEIN SIGNAL PEPTIDASE"/>
    <property type="match status" value="1"/>
</dbReference>
<feature type="transmembrane region" description="Helical" evidence="9">
    <location>
        <begin position="128"/>
        <end position="148"/>
    </location>
</feature>
<evidence type="ECO:0000256" key="1">
    <source>
        <dbReference type="ARBA" id="ARBA00006139"/>
    </source>
</evidence>
<dbReference type="Pfam" id="PF01252">
    <property type="entry name" value="Peptidase_A8"/>
    <property type="match status" value="1"/>
</dbReference>
<evidence type="ECO:0000256" key="5">
    <source>
        <dbReference type="ARBA" id="ARBA00022750"/>
    </source>
</evidence>
<evidence type="ECO:0000256" key="10">
    <source>
        <dbReference type="RuleBase" id="RU004181"/>
    </source>
</evidence>
<keyword evidence="2 9" id="KW-1003">Cell membrane</keyword>
<reference evidence="12" key="1">
    <citation type="journal article" date="2019" name="Int. J. Syst. Evol. Microbiol.">
        <title>The Global Catalogue of Microorganisms (GCM) 10K type strain sequencing project: providing services to taxonomists for standard genome sequencing and annotation.</title>
        <authorList>
            <consortium name="The Broad Institute Genomics Platform"/>
            <consortium name="The Broad Institute Genome Sequencing Center for Infectious Disease"/>
            <person name="Wu L."/>
            <person name="Ma J."/>
        </authorList>
    </citation>
    <scope>NUCLEOTIDE SEQUENCE [LARGE SCALE GENOMIC DNA]</scope>
    <source>
        <strain evidence="12">CCUG 60023</strain>
    </source>
</reference>
<keyword evidence="5 9" id="KW-0064">Aspartyl protease</keyword>
<feature type="active site" evidence="9">
    <location>
        <position position="118"/>
    </location>
</feature>
<dbReference type="EC" id="3.4.23.36" evidence="9"/>
<feature type="transmembrane region" description="Helical" evidence="9">
    <location>
        <begin position="90"/>
        <end position="108"/>
    </location>
</feature>
<comment type="similarity">
    <text evidence="1 9 10">Belongs to the peptidase A8 family.</text>
</comment>
<dbReference type="NCBIfam" id="TIGR00077">
    <property type="entry name" value="lspA"/>
    <property type="match status" value="1"/>
</dbReference>
<feature type="active site" evidence="9">
    <location>
        <position position="136"/>
    </location>
</feature>
<keyword evidence="6 9" id="KW-0378">Hydrolase</keyword>
<evidence type="ECO:0000256" key="6">
    <source>
        <dbReference type="ARBA" id="ARBA00022801"/>
    </source>
</evidence>
<dbReference type="HAMAP" id="MF_00161">
    <property type="entry name" value="LspA"/>
    <property type="match status" value="1"/>
</dbReference>
<keyword evidence="3 9" id="KW-0645">Protease</keyword>
<dbReference type="GO" id="GO:0004190">
    <property type="term" value="F:aspartic-type endopeptidase activity"/>
    <property type="evidence" value="ECO:0007669"/>
    <property type="project" value="UniProtKB-EC"/>
</dbReference>
<dbReference type="EMBL" id="JBHTJV010000009">
    <property type="protein sequence ID" value="MFD0917072.1"/>
    <property type="molecule type" value="Genomic_DNA"/>
</dbReference>
<dbReference type="Proteomes" id="UP001597101">
    <property type="component" value="Unassembled WGS sequence"/>
</dbReference>
<sequence>MRFDFIKPWTVALIVGLIVVDQVSKWATEAYLPLQEAINLVSILSLYRTYNTGIAFSMFDWAGATGLIVLALVVVLLMIYLWSKVPAARWLSHLGFALIIAGAIGNLIDRSLWGHVIDMVLLHTQTWAFAVFNLADAFISVGAAAIILDEILAMRRKDSQDETNPSA</sequence>
<keyword evidence="8 9" id="KW-0472">Membrane</keyword>
<organism evidence="11 12">
    <name type="scientific">Pseudahrensia aquimaris</name>
    <dbReference type="NCBI Taxonomy" id="744461"/>
    <lineage>
        <taxon>Bacteria</taxon>
        <taxon>Pseudomonadati</taxon>
        <taxon>Pseudomonadota</taxon>
        <taxon>Alphaproteobacteria</taxon>
        <taxon>Hyphomicrobiales</taxon>
        <taxon>Ahrensiaceae</taxon>
        <taxon>Pseudahrensia</taxon>
    </lineage>
</organism>
<proteinExistence type="inferred from homology"/>
<feature type="transmembrane region" description="Helical" evidence="9">
    <location>
        <begin position="61"/>
        <end position="83"/>
    </location>
</feature>
<evidence type="ECO:0000313" key="12">
    <source>
        <dbReference type="Proteomes" id="UP001597101"/>
    </source>
</evidence>
<dbReference type="InterPro" id="IPR001872">
    <property type="entry name" value="Peptidase_A8"/>
</dbReference>
<comment type="function">
    <text evidence="9">This protein specifically catalyzes the removal of signal peptides from prolipoproteins.</text>
</comment>
<comment type="subcellular location">
    <subcellularLocation>
        <location evidence="9">Cell membrane</location>
        <topology evidence="9">Multi-pass membrane protein</topology>
    </subcellularLocation>
</comment>
<evidence type="ECO:0000256" key="4">
    <source>
        <dbReference type="ARBA" id="ARBA00022692"/>
    </source>
</evidence>
<keyword evidence="4 9" id="KW-0812">Transmembrane</keyword>
<gene>
    <name evidence="9 11" type="primary">lspA</name>
    <name evidence="11" type="ORF">ACFQ14_11690</name>
</gene>
<comment type="caution">
    <text evidence="9">Lacks conserved residue(s) required for the propagation of feature annotation.</text>
</comment>
<evidence type="ECO:0000256" key="7">
    <source>
        <dbReference type="ARBA" id="ARBA00022989"/>
    </source>
</evidence>
<comment type="catalytic activity">
    <reaction evidence="9">
        <text>Release of signal peptides from bacterial membrane prolipoproteins. Hydrolyzes -Xaa-Yaa-Zaa-|-(S,diacylglyceryl)Cys-, in which Xaa is hydrophobic (preferably Leu), and Yaa (Ala or Ser) and Zaa (Gly or Ala) have small, neutral side chains.</text>
        <dbReference type="EC" id="3.4.23.36"/>
    </reaction>
</comment>
<dbReference type="PRINTS" id="PR00781">
    <property type="entry name" value="LIPOSIGPTASE"/>
</dbReference>
<evidence type="ECO:0000256" key="2">
    <source>
        <dbReference type="ARBA" id="ARBA00022475"/>
    </source>
</evidence>
<evidence type="ECO:0000256" key="8">
    <source>
        <dbReference type="ARBA" id="ARBA00023136"/>
    </source>
</evidence>
<evidence type="ECO:0000256" key="3">
    <source>
        <dbReference type="ARBA" id="ARBA00022670"/>
    </source>
</evidence>
<dbReference type="RefSeq" id="WP_377212911.1">
    <property type="nucleotide sequence ID" value="NZ_JBHTJV010000009.1"/>
</dbReference>
<keyword evidence="7 9" id="KW-1133">Transmembrane helix</keyword>
<keyword evidence="12" id="KW-1185">Reference proteome</keyword>
<name>A0ABW3FF11_9HYPH</name>